<feature type="region of interest" description="Disordered" evidence="1">
    <location>
        <begin position="128"/>
        <end position="200"/>
    </location>
</feature>
<feature type="domain" description="Chitin-binding type-2" evidence="3">
    <location>
        <begin position="55"/>
        <end position="117"/>
    </location>
</feature>
<feature type="compositionally biased region" description="Polar residues" evidence="1">
    <location>
        <begin position="182"/>
        <end position="200"/>
    </location>
</feature>
<evidence type="ECO:0000313" key="4">
    <source>
        <dbReference type="Proteomes" id="UP000694866"/>
    </source>
</evidence>
<dbReference type="PROSITE" id="PS50940">
    <property type="entry name" value="CHIT_BIND_II"/>
    <property type="match status" value="1"/>
</dbReference>
<evidence type="ECO:0000259" key="3">
    <source>
        <dbReference type="PROSITE" id="PS50940"/>
    </source>
</evidence>
<evidence type="ECO:0000256" key="1">
    <source>
        <dbReference type="SAM" id="MobiDB-lite"/>
    </source>
</evidence>
<dbReference type="SUPFAM" id="SSF57625">
    <property type="entry name" value="Invertebrate chitin-binding proteins"/>
    <property type="match status" value="1"/>
</dbReference>
<dbReference type="OrthoDB" id="6407151at2759"/>
<dbReference type="InterPro" id="IPR002557">
    <property type="entry name" value="Chitin-bd_dom"/>
</dbReference>
<dbReference type="Gene3D" id="2.170.140.10">
    <property type="entry name" value="Chitin binding domain"/>
    <property type="match status" value="1"/>
</dbReference>
<keyword evidence="2" id="KW-0732">Signal</keyword>
<protein>
    <recommendedName>
        <fullName evidence="3">Chitin-binding type-2 domain-containing protein</fullName>
    </recommendedName>
</protein>
<dbReference type="RefSeq" id="XP_011301721.1">
    <property type="nucleotide sequence ID" value="XM_011303419.1"/>
</dbReference>
<gene>
    <name evidence="5" type="primary">LOC105265734</name>
</gene>
<name>A0A9R1TXQ6_9HYME</name>
<proteinExistence type="predicted"/>
<reference evidence="5" key="1">
    <citation type="submission" date="2025-08" db="UniProtKB">
        <authorList>
            <consortium name="RefSeq"/>
        </authorList>
    </citation>
    <scope>IDENTIFICATION</scope>
    <source>
        <strain evidence="5">USDA-PBARC FA_bdor</strain>
        <tissue evidence="5">Whole organism</tissue>
    </source>
</reference>
<organism evidence="4 5">
    <name type="scientific">Fopius arisanus</name>
    <dbReference type="NCBI Taxonomy" id="64838"/>
    <lineage>
        <taxon>Eukaryota</taxon>
        <taxon>Metazoa</taxon>
        <taxon>Ecdysozoa</taxon>
        <taxon>Arthropoda</taxon>
        <taxon>Hexapoda</taxon>
        <taxon>Insecta</taxon>
        <taxon>Pterygota</taxon>
        <taxon>Neoptera</taxon>
        <taxon>Endopterygota</taxon>
        <taxon>Hymenoptera</taxon>
        <taxon>Apocrita</taxon>
        <taxon>Ichneumonoidea</taxon>
        <taxon>Braconidae</taxon>
        <taxon>Opiinae</taxon>
        <taxon>Fopius</taxon>
    </lineage>
</organism>
<dbReference type="AlphaFoldDB" id="A0A9R1TXQ6"/>
<keyword evidence="4" id="KW-1185">Reference proteome</keyword>
<dbReference type="SMART" id="SM00494">
    <property type="entry name" value="ChtBD2"/>
    <property type="match status" value="1"/>
</dbReference>
<dbReference type="GO" id="GO:0008061">
    <property type="term" value="F:chitin binding"/>
    <property type="evidence" value="ECO:0007669"/>
    <property type="project" value="InterPro"/>
</dbReference>
<sequence>MIVYGVMTVCALVVVFADQQVPRKMRPIPVFRDSPPAGLTLPNNATAIRENIVDTFSCENRIYGYYADVDNDCQIFHVCMPQNRGAIRWSFICPESTVFNQATFVCTWENDSIPCEESEQYYGLNEEFGKEEPQEPEGTENPQSPEEATYNPEEYPPNNEVPVTPFYGNTRGRGKKNRGGKSYSSEGTTKFPSSTENNDE</sequence>
<evidence type="ECO:0000313" key="5">
    <source>
        <dbReference type="RefSeq" id="XP_011301721.1"/>
    </source>
</evidence>
<accession>A0A9R1TXQ6</accession>
<dbReference type="Pfam" id="PF01607">
    <property type="entry name" value="CBM_14"/>
    <property type="match status" value="1"/>
</dbReference>
<dbReference type="PANTHER" id="PTHR22933">
    <property type="entry name" value="FI18007P1-RELATED"/>
    <property type="match status" value="1"/>
</dbReference>
<dbReference type="GO" id="GO:0005576">
    <property type="term" value="C:extracellular region"/>
    <property type="evidence" value="ECO:0007669"/>
    <property type="project" value="InterPro"/>
</dbReference>
<dbReference type="KEGG" id="fas:105265734"/>
<feature type="compositionally biased region" description="Low complexity" evidence="1">
    <location>
        <begin position="145"/>
        <end position="170"/>
    </location>
</feature>
<dbReference type="Proteomes" id="UP000694866">
    <property type="component" value="Unplaced"/>
</dbReference>
<dbReference type="InterPro" id="IPR036508">
    <property type="entry name" value="Chitin-bd_dom_sf"/>
</dbReference>
<evidence type="ECO:0000256" key="2">
    <source>
        <dbReference type="SAM" id="SignalP"/>
    </source>
</evidence>
<feature type="signal peptide" evidence="2">
    <location>
        <begin position="1"/>
        <end position="17"/>
    </location>
</feature>
<dbReference type="PANTHER" id="PTHR22933:SF43">
    <property type="entry name" value="LP10131P"/>
    <property type="match status" value="1"/>
</dbReference>
<dbReference type="GeneID" id="105265734"/>
<dbReference type="InterPro" id="IPR052976">
    <property type="entry name" value="Scoloptoxin-like"/>
</dbReference>
<feature type="chain" id="PRO_5040403787" description="Chitin-binding type-2 domain-containing protein" evidence="2">
    <location>
        <begin position="18"/>
        <end position="200"/>
    </location>
</feature>